<organism evidence="1 2">
    <name type="scientific">Drosophila busckii</name>
    <name type="common">Fruit fly</name>
    <dbReference type="NCBI Taxonomy" id="30019"/>
    <lineage>
        <taxon>Eukaryota</taxon>
        <taxon>Metazoa</taxon>
        <taxon>Ecdysozoa</taxon>
        <taxon>Arthropoda</taxon>
        <taxon>Hexapoda</taxon>
        <taxon>Insecta</taxon>
        <taxon>Pterygota</taxon>
        <taxon>Neoptera</taxon>
        <taxon>Endopterygota</taxon>
        <taxon>Diptera</taxon>
        <taxon>Brachycera</taxon>
        <taxon>Muscomorpha</taxon>
        <taxon>Ephydroidea</taxon>
        <taxon>Drosophilidae</taxon>
        <taxon>Drosophila</taxon>
    </lineage>
</organism>
<sequence length="40" mass="5123">MNYRKHQRRENVSEMQNIEKTPKFLWADFRRRMIYGTYDI</sequence>
<accession>A0A0M4EII0</accession>
<dbReference type="EMBL" id="CP012524">
    <property type="protein sequence ID" value="ALC40905.1"/>
    <property type="molecule type" value="Genomic_DNA"/>
</dbReference>
<dbReference type="Proteomes" id="UP000494163">
    <property type="component" value="Chromosome 2R"/>
</dbReference>
<proteinExistence type="predicted"/>
<gene>
    <name evidence="1" type="ORF">Dbus_chr2Rg484</name>
</gene>
<reference evidence="1 2" key="1">
    <citation type="submission" date="2015-08" db="EMBL/GenBank/DDBJ databases">
        <title>Ancestral chromatin configuration constrains chromatin evolution on differentiating sex chromosomes in Drosophila.</title>
        <authorList>
            <person name="Zhou Q."/>
            <person name="Bachtrog D."/>
        </authorList>
    </citation>
    <scope>NUCLEOTIDE SEQUENCE [LARGE SCALE GENOMIC DNA]</scope>
    <source>
        <tissue evidence="1">Whole larvae</tissue>
    </source>
</reference>
<evidence type="ECO:0000313" key="1">
    <source>
        <dbReference type="EMBL" id="ALC40905.1"/>
    </source>
</evidence>
<name>A0A0M4EII0_DROBS</name>
<keyword evidence="2" id="KW-1185">Reference proteome</keyword>
<dbReference type="AlphaFoldDB" id="A0A0M4EII0"/>
<evidence type="ECO:0000313" key="2">
    <source>
        <dbReference type="Proteomes" id="UP000494163"/>
    </source>
</evidence>
<dbReference type="OrthoDB" id="7825903at2759"/>
<protein>
    <submittedName>
        <fullName evidence="1">CG2291</fullName>
    </submittedName>
</protein>